<dbReference type="Gene3D" id="3.90.190.20">
    <property type="entry name" value="Mur ligase, C-terminal domain"/>
    <property type="match status" value="1"/>
</dbReference>
<proteinExistence type="inferred from homology"/>
<dbReference type="OrthoDB" id="9801978at2"/>
<dbReference type="InterPro" id="IPR036615">
    <property type="entry name" value="Mur_ligase_C_dom_sf"/>
</dbReference>
<dbReference type="EMBL" id="LMXI01000236">
    <property type="protein sequence ID" value="KRT58967.1"/>
    <property type="molecule type" value="Genomic_DNA"/>
</dbReference>
<dbReference type="NCBIfam" id="TIGR01143">
    <property type="entry name" value="murF"/>
    <property type="match status" value="1"/>
</dbReference>
<comment type="catalytic activity">
    <reaction evidence="10 11">
        <text>D-alanyl-D-alanine + UDP-N-acetyl-alpha-D-muramoyl-L-alanyl-gamma-D-glutamyl-meso-2,6-diaminopimelate + ATP = UDP-N-acetyl-alpha-D-muramoyl-L-alanyl-gamma-D-glutamyl-meso-2,6-diaminopimeloyl-D-alanyl-D-alanine + ADP + phosphate + H(+)</text>
        <dbReference type="Rhea" id="RHEA:28374"/>
        <dbReference type="ChEBI" id="CHEBI:15378"/>
        <dbReference type="ChEBI" id="CHEBI:30616"/>
        <dbReference type="ChEBI" id="CHEBI:43474"/>
        <dbReference type="ChEBI" id="CHEBI:57822"/>
        <dbReference type="ChEBI" id="CHEBI:61386"/>
        <dbReference type="ChEBI" id="CHEBI:83905"/>
        <dbReference type="ChEBI" id="CHEBI:456216"/>
        <dbReference type="EC" id="6.3.2.10"/>
    </reaction>
</comment>
<dbReference type="InterPro" id="IPR004101">
    <property type="entry name" value="Mur_ligase_C"/>
</dbReference>
<dbReference type="PANTHER" id="PTHR43024">
    <property type="entry name" value="UDP-N-ACETYLMURAMOYL-TRIPEPTIDE--D-ALANYL-D-ALANINE LIGASE"/>
    <property type="match status" value="1"/>
</dbReference>
<dbReference type="GO" id="GO:0009252">
    <property type="term" value="P:peptidoglycan biosynthetic process"/>
    <property type="evidence" value="ECO:0007669"/>
    <property type="project" value="UniProtKB-UniRule"/>
</dbReference>
<keyword evidence="1 10" id="KW-0963">Cytoplasm</keyword>
<evidence type="ECO:0000256" key="4">
    <source>
        <dbReference type="ARBA" id="ARBA00022741"/>
    </source>
</evidence>
<dbReference type="Gene3D" id="3.40.1190.10">
    <property type="entry name" value="Mur-like, catalytic domain"/>
    <property type="match status" value="1"/>
</dbReference>
<keyword evidence="3 10" id="KW-0132">Cell division</keyword>
<evidence type="ECO:0000313" key="15">
    <source>
        <dbReference type="EMBL" id="KRT54574.1"/>
    </source>
</evidence>
<comment type="similarity">
    <text evidence="10">Belongs to the MurCDEF family. MurF subfamily.</text>
</comment>
<dbReference type="GO" id="GO:0071555">
    <property type="term" value="P:cell wall organization"/>
    <property type="evidence" value="ECO:0007669"/>
    <property type="project" value="UniProtKB-KW"/>
</dbReference>
<organism evidence="15 18">
    <name type="scientific">endosymbiont of Ridgeia piscesae</name>
    <dbReference type="NCBI Taxonomy" id="54398"/>
    <lineage>
        <taxon>Bacteria</taxon>
        <taxon>Pseudomonadati</taxon>
        <taxon>Pseudomonadota</taxon>
        <taxon>Gammaproteobacteria</taxon>
        <taxon>sulfur-oxidizing symbionts</taxon>
    </lineage>
</organism>
<dbReference type="PATRIC" id="fig|54398.3.peg.1207"/>
<evidence type="ECO:0000256" key="2">
    <source>
        <dbReference type="ARBA" id="ARBA00022598"/>
    </source>
</evidence>
<dbReference type="Proteomes" id="UP000051634">
    <property type="component" value="Unassembled WGS sequence"/>
</dbReference>
<evidence type="ECO:0000256" key="3">
    <source>
        <dbReference type="ARBA" id="ARBA00022618"/>
    </source>
</evidence>
<keyword evidence="8 10" id="KW-0131">Cell cycle</keyword>
<evidence type="ECO:0000256" key="1">
    <source>
        <dbReference type="ARBA" id="ARBA00022490"/>
    </source>
</evidence>
<feature type="domain" description="Mur ligase N-terminal catalytic" evidence="12">
    <location>
        <begin position="27"/>
        <end position="94"/>
    </location>
</feature>
<keyword evidence="5 10" id="KW-0067">ATP-binding</keyword>
<dbReference type="GO" id="GO:0051301">
    <property type="term" value="P:cell division"/>
    <property type="evidence" value="ECO:0007669"/>
    <property type="project" value="UniProtKB-KW"/>
</dbReference>
<evidence type="ECO:0000259" key="12">
    <source>
        <dbReference type="Pfam" id="PF01225"/>
    </source>
</evidence>
<dbReference type="InterPro" id="IPR000713">
    <property type="entry name" value="Mur_ligase_N"/>
</dbReference>
<dbReference type="HAMAP" id="MF_02019">
    <property type="entry name" value="MurF"/>
    <property type="match status" value="1"/>
</dbReference>
<comment type="function">
    <text evidence="10 11">Involved in cell wall formation. Catalyzes the final step in the synthesis of UDP-N-acetylmuramoyl-pentapeptide, the precursor of murein.</text>
</comment>
<evidence type="ECO:0000313" key="18">
    <source>
        <dbReference type="Proteomes" id="UP000051634"/>
    </source>
</evidence>
<dbReference type="EC" id="6.3.2.10" evidence="10 11"/>
<dbReference type="Proteomes" id="UP000051276">
    <property type="component" value="Unassembled WGS sequence"/>
</dbReference>
<comment type="subcellular location">
    <subcellularLocation>
        <location evidence="10 11">Cytoplasm</location>
    </subcellularLocation>
</comment>
<dbReference type="InterPro" id="IPR005863">
    <property type="entry name" value="UDP-N-AcMur_synth"/>
</dbReference>
<comment type="caution">
    <text evidence="15">The sequence shown here is derived from an EMBL/GenBank/DDBJ whole genome shotgun (WGS) entry which is preliminary data.</text>
</comment>
<evidence type="ECO:0000256" key="8">
    <source>
        <dbReference type="ARBA" id="ARBA00023306"/>
    </source>
</evidence>
<dbReference type="SUPFAM" id="SSF53623">
    <property type="entry name" value="MurD-like peptide ligases, catalytic domain"/>
    <property type="match status" value="1"/>
</dbReference>
<evidence type="ECO:0000256" key="11">
    <source>
        <dbReference type="RuleBase" id="RU004136"/>
    </source>
</evidence>
<feature type="domain" description="Mur ligase central" evidence="14">
    <location>
        <begin position="105"/>
        <end position="297"/>
    </location>
</feature>
<feature type="binding site" evidence="10">
    <location>
        <begin position="107"/>
        <end position="113"/>
    </location>
    <ligand>
        <name>ATP</name>
        <dbReference type="ChEBI" id="CHEBI:30616"/>
    </ligand>
</feature>
<dbReference type="Pfam" id="PF01225">
    <property type="entry name" value="Mur_ligase"/>
    <property type="match status" value="1"/>
</dbReference>
<dbReference type="InterPro" id="IPR035911">
    <property type="entry name" value="MurE/MurF_N"/>
</dbReference>
<keyword evidence="18" id="KW-1185">Reference proteome</keyword>
<accession>A0A0T5YWG1</accession>
<evidence type="ECO:0000256" key="9">
    <source>
        <dbReference type="ARBA" id="ARBA00023316"/>
    </source>
</evidence>
<name>A0A0T5YWG1_9GAMM</name>
<keyword evidence="7 10" id="KW-0573">Peptidoglycan synthesis</keyword>
<evidence type="ECO:0000256" key="5">
    <source>
        <dbReference type="ARBA" id="ARBA00022840"/>
    </source>
</evidence>
<dbReference type="EMBL" id="LDXT01000090">
    <property type="protein sequence ID" value="KRT54574.1"/>
    <property type="molecule type" value="Genomic_DNA"/>
</dbReference>
<dbReference type="GO" id="GO:0005524">
    <property type="term" value="F:ATP binding"/>
    <property type="evidence" value="ECO:0007669"/>
    <property type="project" value="UniProtKB-UniRule"/>
</dbReference>
<keyword evidence="9 10" id="KW-0961">Cell wall biogenesis/degradation</keyword>
<evidence type="ECO:0000256" key="10">
    <source>
        <dbReference type="HAMAP-Rule" id="MF_02019"/>
    </source>
</evidence>
<dbReference type="GO" id="GO:0047480">
    <property type="term" value="F:UDP-N-acetylmuramoyl-tripeptide-D-alanyl-D-alanine ligase activity"/>
    <property type="evidence" value="ECO:0007669"/>
    <property type="project" value="UniProtKB-UniRule"/>
</dbReference>
<feature type="domain" description="Mur ligase C-terminal" evidence="13">
    <location>
        <begin position="319"/>
        <end position="437"/>
    </location>
</feature>
<keyword evidence="2 10" id="KW-0436">Ligase</keyword>
<reference evidence="17 18" key="1">
    <citation type="submission" date="2015-11" db="EMBL/GenBank/DDBJ databases">
        <title>The genome of Candidatus Endoriftia persephone in Ridgeia piscesae and population structure of the North Eastern Pacific vestimentiferan symbionts.</title>
        <authorList>
            <person name="Perez M."/>
            <person name="Juniper K.S."/>
        </authorList>
    </citation>
    <scope>NUCLEOTIDE SEQUENCE [LARGE SCALE GENOMIC DNA]</scope>
    <source>
        <strain evidence="16">Ind10</strain>
        <strain evidence="15">Ind11</strain>
    </source>
</reference>
<dbReference type="GO" id="GO:0008360">
    <property type="term" value="P:regulation of cell shape"/>
    <property type="evidence" value="ECO:0007669"/>
    <property type="project" value="UniProtKB-KW"/>
</dbReference>
<dbReference type="Pfam" id="PF02875">
    <property type="entry name" value="Mur_ligase_C"/>
    <property type="match status" value="1"/>
</dbReference>
<dbReference type="InterPro" id="IPR051046">
    <property type="entry name" value="MurCDEF_CellWall_CoF430Synth"/>
</dbReference>
<evidence type="ECO:0000259" key="13">
    <source>
        <dbReference type="Pfam" id="PF02875"/>
    </source>
</evidence>
<dbReference type="InterPro" id="IPR013221">
    <property type="entry name" value="Mur_ligase_cen"/>
</dbReference>
<evidence type="ECO:0000313" key="17">
    <source>
        <dbReference type="Proteomes" id="UP000051276"/>
    </source>
</evidence>
<evidence type="ECO:0000256" key="7">
    <source>
        <dbReference type="ARBA" id="ARBA00022984"/>
    </source>
</evidence>
<dbReference type="Pfam" id="PF08245">
    <property type="entry name" value="Mur_ligase_M"/>
    <property type="match status" value="1"/>
</dbReference>
<dbReference type="InterPro" id="IPR036565">
    <property type="entry name" value="Mur-like_cat_sf"/>
</dbReference>
<dbReference type="AlphaFoldDB" id="A0A0T5YWG1"/>
<gene>
    <name evidence="10" type="primary">murF</name>
    <name evidence="15" type="ORF">Ga0074115_107103</name>
    <name evidence="16" type="ORF">Ga0076813_14586</name>
</gene>
<evidence type="ECO:0000259" key="14">
    <source>
        <dbReference type="Pfam" id="PF08245"/>
    </source>
</evidence>
<dbReference type="PANTHER" id="PTHR43024:SF1">
    <property type="entry name" value="UDP-N-ACETYLMURAMOYL-TRIPEPTIDE--D-ALANYL-D-ALANINE LIGASE"/>
    <property type="match status" value="1"/>
</dbReference>
<keyword evidence="6 10" id="KW-0133">Cell shape</keyword>
<sequence length="454" mass="48156">MNQFSLYQAAEQIDGMLFGMERSFGAVSTDTRTLQPGDLYVALKGPNFDGHEFLYEAELRGAVAALVSERTTAHLPLILVDDTRLALGRLAAAWRQAFPVPLVAVTGSNGKTTVKEMLAAILSQRGKVLATQGNLNNDIGMPLTLLRQQDESYAVIEMGANHPGEIVALSGIARPDVALITNAGAAHLEGFGTLDGVAKAKGEIIQGLTDDGTLVLNRDDAYFPFWQKQAEGRRLLTFGTHPEAQLRLDAEAAETRWEADGFIVHAPLFYQDTELQLKLALGGRHNLINAAAAAAAAIALGASEKDVVAGLAGMRPVKGRLQTRMAAGVRLIDDSYNANPDSVSVAIELLAQAPGQRWLVLGDLAELGLGAVRLHRQIGEQAQRAGIDVLWSVGELSREASVAFAGAGRHFEDREALAEALREGAASGDTILIKGSRSAGMEQVVDALAGQGGD</sequence>
<protein>
    <recommendedName>
        <fullName evidence="10 11">UDP-N-acetylmuramoyl-tripeptide--D-alanyl-D-alanine ligase</fullName>
        <ecNumber evidence="10 11">6.3.2.10</ecNumber>
    </recommendedName>
    <alternativeName>
        <fullName evidence="10">D-alanyl-D-alanine-adding enzyme</fullName>
    </alternativeName>
</protein>
<dbReference type="STRING" id="54398.Ga0074115_107103"/>
<dbReference type="Gene3D" id="3.40.1390.10">
    <property type="entry name" value="MurE/MurF, N-terminal domain"/>
    <property type="match status" value="1"/>
</dbReference>
<evidence type="ECO:0000313" key="16">
    <source>
        <dbReference type="EMBL" id="KRT58967.1"/>
    </source>
</evidence>
<evidence type="ECO:0000256" key="6">
    <source>
        <dbReference type="ARBA" id="ARBA00022960"/>
    </source>
</evidence>
<dbReference type="GO" id="GO:0005737">
    <property type="term" value="C:cytoplasm"/>
    <property type="evidence" value="ECO:0007669"/>
    <property type="project" value="UniProtKB-SubCell"/>
</dbReference>
<dbReference type="UniPathway" id="UPA00219"/>
<dbReference type="SUPFAM" id="SSF63418">
    <property type="entry name" value="MurE/MurF N-terminal domain"/>
    <property type="match status" value="1"/>
</dbReference>
<dbReference type="RefSeq" id="WP_057955006.1">
    <property type="nucleotide sequence ID" value="NZ_KQ556866.1"/>
</dbReference>
<dbReference type="SUPFAM" id="SSF53244">
    <property type="entry name" value="MurD-like peptide ligases, peptide-binding domain"/>
    <property type="match status" value="1"/>
</dbReference>
<comment type="pathway">
    <text evidence="10 11">Cell wall biogenesis; peptidoglycan biosynthesis.</text>
</comment>
<keyword evidence="4 10" id="KW-0547">Nucleotide-binding</keyword>